<evidence type="ECO:0000313" key="2">
    <source>
        <dbReference type="EMBL" id="MCY1138005.1"/>
    </source>
</evidence>
<accession>A0ABT4AUT4</accession>
<dbReference type="Gene3D" id="3.30.1310.10">
    <property type="entry name" value="Nucleoid-associated protein YbaB-like domain"/>
    <property type="match status" value="1"/>
</dbReference>
<dbReference type="RefSeq" id="WP_267561975.1">
    <property type="nucleotide sequence ID" value="NZ_JAPNTZ010000003.1"/>
</dbReference>
<evidence type="ECO:0000313" key="3">
    <source>
        <dbReference type="Proteomes" id="UP001151002"/>
    </source>
</evidence>
<dbReference type="InterPro" id="IPR036894">
    <property type="entry name" value="YbaB-like_sf"/>
</dbReference>
<dbReference type="InterPro" id="IPR004401">
    <property type="entry name" value="YbaB/EbfC"/>
</dbReference>
<keyword evidence="3" id="KW-1185">Reference proteome</keyword>
<comment type="caution">
    <text evidence="2">The sequence shown here is derived from an EMBL/GenBank/DDBJ whole genome shotgun (WGS) entry which is preliminary data.</text>
</comment>
<dbReference type="SUPFAM" id="SSF82607">
    <property type="entry name" value="YbaB-like"/>
    <property type="match status" value="1"/>
</dbReference>
<evidence type="ECO:0000256" key="1">
    <source>
        <dbReference type="SAM" id="MobiDB-lite"/>
    </source>
</evidence>
<dbReference type="Pfam" id="PF02575">
    <property type="entry name" value="YbaB_DNA_bd"/>
    <property type="match status" value="1"/>
</dbReference>
<feature type="region of interest" description="Disordered" evidence="1">
    <location>
        <begin position="25"/>
        <end position="45"/>
    </location>
</feature>
<protein>
    <submittedName>
        <fullName evidence="2">YbaB/EbfC family nucleoid-associated protein</fullName>
    </submittedName>
</protein>
<organism evidence="2 3">
    <name type="scientific">Paractinoplanes pyxinae</name>
    <dbReference type="NCBI Taxonomy" id="2997416"/>
    <lineage>
        <taxon>Bacteria</taxon>
        <taxon>Bacillati</taxon>
        <taxon>Actinomycetota</taxon>
        <taxon>Actinomycetes</taxon>
        <taxon>Micromonosporales</taxon>
        <taxon>Micromonosporaceae</taxon>
        <taxon>Paractinoplanes</taxon>
    </lineage>
</organism>
<reference evidence="2" key="1">
    <citation type="submission" date="2022-11" db="EMBL/GenBank/DDBJ databases">
        <authorList>
            <person name="Somphong A."/>
            <person name="Phongsopitanun W."/>
        </authorList>
    </citation>
    <scope>NUCLEOTIDE SEQUENCE</scope>
    <source>
        <strain evidence="2">Pm04-4</strain>
    </source>
</reference>
<name>A0ABT4AUT4_9ACTN</name>
<dbReference type="Proteomes" id="UP001151002">
    <property type="component" value="Unassembled WGS sequence"/>
</dbReference>
<gene>
    <name evidence="2" type="ORF">OWR29_08355</name>
</gene>
<dbReference type="EMBL" id="JAPNTZ010000003">
    <property type="protein sequence ID" value="MCY1138005.1"/>
    <property type="molecule type" value="Genomic_DNA"/>
</dbReference>
<sequence>MTRPIDSSGLGGTLADVVAALGQAQAASGDQKAQEPPVGTGEAADGRIRVRATLPGRIESLELEPSVLRLGGDELAQQIEAAVNAALADLQGRAVTAAGPADLGALTDQLKDIQADAERQFAKLTTSLIEAQEQIARRAGD</sequence>
<proteinExistence type="predicted"/>